<dbReference type="Proteomes" id="UP000199706">
    <property type="component" value="Unassembled WGS sequence"/>
</dbReference>
<dbReference type="AlphaFoldDB" id="A0A1G8P8Y1"/>
<organism evidence="1 2">
    <name type="scientific">Paraburkholderia phenazinium</name>
    <dbReference type="NCBI Taxonomy" id="60549"/>
    <lineage>
        <taxon>Bacteria</taxon>
        <taxon>Pseudomonadati</taxon>
        <taxon>Pseudomonadota</taxon>
        <taxon>Betaproteobacteria</taxon>
        <taxon>Burkholderiales</taxon>
        <taxon>Burkholderiaceae</taxon>
        <taxon>Paraburkholderia</taxon>
    </lineage>
</organism>
<evidence type="ECO:0000313" key="2">
    <source>
        <dbReference type="Proteomes" id="UP000199706"/>
    </source>
</evidence>
<proteinExistence type="predicted"/>
<dbReference type="OrthoDB" id="9851512at2"/>
<sequence length="97" mass="10581">MFDSEWLSVKFSGASIAPGVDAATAASVVQPMLRNTNNLTRNHCLTRESSVASRSRCAGLLSNIKYTQAPASHLFRSPRMSRCGERCADSVFWSNAK</sequence>
<protein>
    <submittedName>
        <fullName evidence="1">Uncharacterized protein</fullName>
    </submittedName>
</protein>
<evidence type="ECO:0000313" key="1">
    <source>
        <dbReference type="EMBL" id="SDI88944.1"/>
    </source>
</evidence>
<dbReference type="RefSeq" id="WP_090696036.1">
    <property type="nucleotide sequence ID" value="NZ_FNCJ01000043.1"/>
</dbReference>
<reference evidence="1 2" key="1">
    <citation type="submission" date="2016-10" db="EMBL/GenBank/DDBJ databases">
        <authorList>
            <person name="de Groot N.N."/>
        </authorList>
    </citation>
    <scope>NUCLEOTIDE SEQUENCE [LARGE SCALE GENOMIC DNA]</scope>
    <source>
        <strain evidence="1 2">LMG 2247</strain>
    </source>
</reference>
<gene>
    <name evidence="1" type="ORF">SAMN05216466_1432</name>
</gene>
<name>A0A1G8P8Y1_9BURK</name>
<accession>A0A1G8P8Y1</accession>
<dbReference type="EMBL" id="FNCJ01000043">
    <property type="protein sequence ID" value="SDI88944.1"/>
    <property type="molecule type" value="Genomic_DNA"/>
</dbReference>